<keyword evidence="2" id="KW-1185">Reference proteome</keyword>
<dbReference type="Gene3D" id="3.80.10.10">
    <property type="entry name" value="Ribonuclease Inhibitor"/>
    <property type="match status" value="1"/>
</dbReference>
<name>A0A813WP89_ADIRI</name>
<accession>A0A813WP89</accession>
<gene>
    <name evidence="1" type="ORF">XAT740_LOCUS5823</name>
</gene>
<comment type="caution">
    <text evidence="1">The sequence shown here is derived from an EMBL/GenBank/DDBJ whole genome shotgun (WGS) entry which is preliminary data.</text>
</comment>
<proteinExistence type="predicted"/>
<dbReference type="Proteomes" id="UP000663828">
    <property type="component" value="Unassembled WGS sequence"/>
</dbReference>
<dbReference type="AlphaFoldDB" id="A0A813WP89"/>
<sequence length="577" mass="67701">MLLEDLPNEVFIEIIRCSSTLDLLRSFYNLNLRISQLLFAHFRTSTIDFRSTTLHDFRLVCREYLPLIVNQITSLRLYNDDKTPQQMEVFLEHGLTLHQLSNLQSLSLYGISLQETMFSTISQLRFLNRLTLADCSLSCNQTASQNFSNTIWSLPALTYCYLNISFKRDSFILPTVESLSLRCLSIWGIKYDQIQFNTICRHTPCLEQCSILFNMDFSDPVDPFQHEFPSMTRFRLHSSHIEENHLNYVLQTMLNLRQLIVDIDSLDSHSSSPIFNGYQWETILRRYLPHLQVFRLRMKFSFPDEDDLDGQVADLLRSFRGRFWLEERQWFVQCQWNEEGQACLYTLPYRFTDFQTSSSMQCLSTCPNNELFSTFHYVDDLLMEYYVTQPEIVSSIRFNNVRDLSIHPSISNQFLSRISQLEQVTSLTVCITDSTDTNTDLQTLLNRMPNLSSFGFNPWSLHPRRLSLLRLTHPKISLLDLRYAWQHLEADDCAMLSQSPLGQQCEVLLVRIRKCDAVLDLINNMSNLRTLNIQFDDDHFEETNEDEFVPWLQNQLPSTFLISRDPVYATDIHIWIG</sequence>
<dbReference type="InterPro" id="IPR032675">
    <property type="entry name" value="LRR_dom_sf"/>
</dbReference>
<organism evidence="1 2">
    <name type="scientific">Adineta ricciae</name>
    <name type="common">Rotifer</name>
    <dbReference type="NCBI Taxonomy" id="249248"/>
    <lineage>
        <taxon>Eukaryota</taxon>
        <taxon>Metazoa</taxon>
        <taxon>Spiralia</taxon>
        <taxon>Gnathifera</taxon>
        <taxon>Rotifera</taxon>
        <taxon>Eurotatoria</taxon>
        <taxon>Bdelloidea</taxon>
        <taxon>Adinetida</taxon>
        <taxon>Adinetidae</taxon>
        <taxon>Adineta</taxon>
    </lineage>
</organism>
<evidence type="ECO:0008006" key="3">
    <source>
        <dbReference type="Google" id="ProtNLM"/>
    </source>
</evidence>
<protein>
    <recommendedName>
        <fullName evidence="3">F-box domain-containing protein</fullName>
    </recommendedName>
</protein>
<evidence type="ECO:0000313" key="1">
    <source>
        <dbReference type="EMBL" id="CAF0857810.1"/>
    </source>
</evidence>
<reference evidence="1" key="1">
    <citation type="submission" date="2021-02" db="EMBL/GenBank/DDBJ databases">
        <authorList>
            <person name="Nowell W R."/>
        </authorList>
    </citation>
    <scope>NUCLEOTIDE SEQUENCE</scope>
</reference>
<dbReference type="SUPFAM" id="SSF52047">
    <property type="entry name" value="RNI-like"/>
    <property type="match status" value="1"/>
</dbReference>
<dbReference type="EMBL" id="CAJNOR010000257">
    <property type="protein sequence ID" value="CAF0857810.1"/>
    <property type="molecule type" value="Genomic_DNA"/>
</dbReference>
<evidence type="ECO:0000313" key="2">
    <source>
        <dbReference type="Proteomes" id="UP000663828"/>
    </source>
</evidence>